<dbReference type="GO" id="GO:0016491">
    <property type="term" value="F:oxidoreductase activity"/>
    <property type="evidence" value="ECO:0007669"/>
    <property type="project" value="UniProtKB-KW"/>
</dbReference>
<sequence>MRTLLRSRLRALTGPPYRRSKTSMKMTGNTILITGGTSGIGLGLALRLHEAGNEVIVAGRRKELLDDITAEHPGIGALVLDVADPDSIARARESVAASHPGLNVLVNNAGIMMLENLLDPAGLRVAEDHVTVNLLGTIRMTYAFLPLLMGKDDAAVMNVTSALAFVPFKSTPTYSATKAALHSFSESLRIQLAGADAGVQVIEVVPPGVRTTLLGQQDSEQSMPLDDFLTEALDLLREQPDAKEVVVERARFIRDAVANGSYDDVLAMISGG</sequence>
<dbReference type="InterPro" id="IPR020904">
    <property type="entry name" value="Sc_DH/Rdtase_CS"/>
</dbReference>
<dbReference type="InterPro" id="IPR036291">
    <property type="entry name" value="NAD(P)-bd_dom_sf"/>
</dbReference>
<name>M3EVZ0_9ACTN</name>
<evidence type="ECO:0000313" key="5">
    <source>
        <dbReference type="Proteomes" id="UP000030760"/>
    </source>
</evidence>
<organism evidence="4 5">
    <name type="scientific">Streptomyces bottropensis ATCC 25435</name>
    <dbReference type="NCBI Taxonomy" id="1054862"/>
    <lineage>
        <taxon>Bacteria</taxon>
        <taxon>Bacillati</taxon>
        <taxon>Actinomycetota</taxon>
        <taxon>Actinomycetes</taxon>
        <taxon>Kitasatosporales</taxon>
        <taxon>Streptomycetaceae</taxon>
        <taxon>Streptomyces</taxon>
    </lineage>
</organism>
<gene>
    <name evidence="4" type="ORF">SBD_4832</name>
</gene>
<dbReference type="EMBL" id="KB405089">
    <property type="protein sequence ID" value="EMF53288.1"/>
    <property type="molecule type" value="Genomic_DNA"/>
</dbReference>
<protein>
    <submittedName>
        <fullName evidence="4">Short-chain dehydrogenase/reductase SDR</fullName>
    </submittedName>
</protein>
<evidence type="ECO:0000313" key="4">
    <source>
        <dbReference type="EMBL" id="EMF53288.1"/>
    </source>
</evidence>
<keyword evidence="2" id="KW-0560">Oxidoreductase</keyword>
<evidence type="ECO:0000256" key="1">
    <source>
        <dbReference type="ARBA" id="ARBA00006484"/>
    </source>
</evidence>
<dbReference type="Proteomes" id="UP000030760">
    <property type="component" value="Unassembled WGS sequence"/>
</dbReference>
<accession>M3EVZ0</accession>
<evidence type="ECO:0000256" key="2">
    <source>
        <dbReference type="ARBA" id="ARBA00023002"/>
    </source>
</evidence>
<comment type="similarity">
    <text evidence="1 3">Belongs to the short-chain dehydrogenases/reductases (SDR) family.</text>
</comment>
<proteinExistence type="inferred from homology"/>
<dbReference type="PRINTS" id="PR00080">
    <property type="entry name" value="SDRFAMILY"/>
</dbReference>
<dbReference type="InterPro" id="IPR002347">
    <property type="entry name" value="SDR_fam"/>
</dbReference>
<dbReference type="PRINTS" id="PR00081">
    <property type="entry name" value="GDHRDH"/>
</dbReference>
<reference evidence="5" key="1">
    <citation type="journal article" date="2013" name="Genome Announc.">
        <title>Draft Genome Sequence of Streptomyces bottropensis ATCC 25435, a Bottromycin-Producing Actinomycete.</title>
        <authorList>
            <person name="Zhang H."/>
            <person name="Zhou W."/>
            <person name="Zhuang Y."/>
            <person name="Liang X."/>
            <person name="Liu T."/>
        </authorList>
    </citation>
    <scope>NUCLEOTIDE SEQUENCE [LARGE SCALE GENOMIC DNA]</scope>
    <source>
        <strain evidence="5">ATCC 25435</strain>
    </source>
</reference>
<dbReference type="PANTHER" id="PTHR44196:SF1">
    <property type="entry name" value="DEHYDROGENASE_REDUCTASE SDR FAMILY MEMBER 7B"/>
    <property type="match status" value="1"/>
</dbReference>
<dbReference type="AlphaFoldDB" id="M3EVZ0"/>
<dbReference type="PROSITE" id="PS00061">
    <property type="entry name" value="ADH_SHORT"/>
    <property type="match status" value="1"/>
</dbReference>
<dbReference type="GO" id="GO:0016020">
    <property type="term" value="C:membrane"/>
    <property type="evidence" value="ECO:0007669"/>
    <property type="project" value="TreeGrafter"/>
</dbReference>
<dbReference type="SUPFAM" id="SSF51735">
    <property type="entry name" value="NAD(P)-binding Rossmann-fold domains"/>
    <property type="match status" value="1"/>
</dbReference>
<dbReference type="Gene3D" id="3.40.50.720">
    <property type="entry name" value="NAD(P)-binding Rossmann-like Domain"/>
    <property type="match status" value="1"/>
</dbReference>
<dbReference type="Pfam" id="PF00106">
    <property type="entry name" value="adh_short"/>
    <property type="match status" value="1"/>
</dbReference>
<dbReference type="PANTHER" id="PTHR44196">
    <property type="entry name" value="DEHYDROGENASE/REDUCTASE SDR FAMILY MEMBER 7B"/>
    <property type="match status" value="1"/>
</dbReference>
<evidence type="ECO:0000256" key="3">
    <source>
        <dbReference type="RuleBase" id="RU000363"/>
    </source>
</evidence>